<proteinExistence type="inferred from homology"/>
<dbReference type="Gene3D" id="3.40.640.10">
    <property type="entry name" value="Type I PLP-dependent aspartate aminotransferase-like (Major domain)"/>
    <property type="match status" value="1"/>
</dbReference>
<sequence length="375" mass="42468">MIPYGRQTIEDDDIQAVIEVLKSDFLTTGPKSTEFEEAVKSYTGSRYAVAISNGTSALHAACYAAGIGPGDEVITTPLTFAASANCILYCGGTPVFADIDSKTYNIDPADIERKITAKTKAIIPVHLAGQPCDMDHIHEIARRHHLLVIEDGAHALGSVYKGRKIGTLSDLTTFSFHPVKPITTGEGGMIMTNHEDLYQRMLLFRSHCITRDPKLMTRSDGPWFYQQLDLGYNYRITDIQCALGISQMKKLDRFLARRKELVQNYNEAFRDNKDIITPYQMEGTESGWHLYIIQVPHHDRKKVFEQLREKGIGVNVHYIPVYMHPYYQSHGYEKVHCKNAEEVYSHIISLPLYPGLTDEEQSRVIETVQETLRQV</sequence>
<evidence type="ECO:0000313" key="4">
    <source>
        <dbReference type="EMBL" id="MCC2241239.1"/>
    </source>
</evidence>
<dbReference type="RefSeq" id="WP_227709622.1">
    <property type="nucleotide sequence ID" value="NZ_JAJEQW010000002.1"/>
</dbReference>
<keyword evidence="4" id="KW-0808">Transferase</keyword>
<dbReference type="InterPro" id="IPR000653">
    <property type="entry name" value="DegT/StrS_aminotransferase"/>
</dbReference>
<dbReference type="GO" id="GO:0000271">
    <property type="term" value="P:polysaccharide biosynthetic process"/>
    <property type="evidence" value="ECO:0007669"/>
    <property type="project" value="TreeGrafter"/>
</dbReference>
<dbReference type="Pfam" id="PF01041">
    <property type="entry name" value="DegT_DnrJ_EryC1"/>
    <property type="match status" value="1"/>
</dbReference>
<dbReference type="Proteomes" id="UP001198893">
    <property type="component" value="Unassembled WGS sequence"/>
</dbReference>
<dbReference type="GO" id="GO:0008483">
    <property type="term" value="F:transaminase activity"/>
    <property type="evidence" value="ECO:0007669"/>
    <property type="project" value="UniProtKB-KW"/>
</dbReference>
<keyword evidence="2 3" id="KW-0663">Pyridoxal phosphate</keyword>
<feature type="modified residue" description="N6-(pyridoxal phosphate)lysine" evidence="2">
    <location>
        <position position="180"/>
    </location>
</feature>
<evidence type="ECO:0000313" key="5">
    <source>
        <dbReference type="Proteomes" id="UP001198893"/>
    </source>
</evidence>
<dbReference type="SUPFAM" id="SSF53383">
    <property type="entry name" value="PLP-dependent transferases"/>
    <property type="match status" value="1"/>
</dbReference>
<dbReference type="PANTHER" id="PTHR30244">
    <property type="entry name" value="TRANSAMINASE"/>
    <property type="match status" value="1"/>
</dbReference>
<dbReference type="Gene3D" id="3.90.1150.10">
    <property type="entry name" value="Aspartate Aminotransferase, domain 1"/>
    <property type="match status" value="1"/>
</dbReference>
<accession>A0AAW4WKM5</accession>
<dbReference type="PIRSF" id="PIRSF000390">
    <property type="entry name" value="PLP_StrS"/>
    <property type="match status" value="1"/>
</dbReference>
<dbReference type="InterPro" id="IPR020026">
    <property type="entry name" value="PseC"/>
</dbReference>
<dbReference type="EMBL" id="JAJEQW010000002">
    <property type="protein sequence ID" value="MCC2241239.1"/>
    <property type="molecule type" value="Genomic_DNA"/>
</dbReference>
<dbReference type="InterPro" id="IPR015422">
    <property type="entry name" value="PyrdxlP-dep_Trfase_small"/>
</dbReference>
<gene>
    <name evidence="4" type="primary">pseC</name>
    <name evidence="4" type="ORF">LKD47_02820</name>
</gene>
<protein>
    <submittedName>
        <fullName evidence="4">UDP-4-amino-4, 6-dideoxy-N-acetyl-beta-L-altrosamine transaminase</fullName>
        <ecNumber evidence="4">2.6.1.92</ecNumber>
    </submittedName>
</protein>
<organism evidence="4 5">
    <name type="scientific">Roseburia amylophila</name>
    <dbReference type="NCBI Taxonomy" id="2981794"/>
    <lineage>
        <taxon>Bacteria</taxon>
        <taxon>Bacillati</taxon>
        <taxon>Bacillota</taxon>
        <taxon>Clostridia</taxon>
        <taxon>Lachnospirales</taxon>
        <taxon>Lachnospiraceae</taxon>
        <taxon>Roseburia</taxon>
    </lineage>
</organism>
<dbReference type="InterPro" id="IPR015424">
    <property type="entry name" value="PyrdxlP-dep_Trfase"/>
</dbReference>
<comment type="similarity">
    <text evidence="3">Belongs to the DegT/DnrJ/EryC1 family.</text>
</comment>
<evidence type="ECO:0000256" key="3">
    <source>
        <dbReference type="RuleBase" id="RU004508"/>
    </source>
</evidence>
<dbReference type="GO" id="GO:0030170">
    <property type="term" value="F:pyridoxal phosphate binding"/>
    <property type="evidence" value="ECO:0007669"/>
    <property type="project" value="TreeGrafter"/>
</dbReference>
<comment type="caution">
    <text evidence="4">The sequence shown here is derived from an EMBL/GenBank/DDBJ whole genome shotgun (WGS) entry which is preliminary data.</text>
</comment>
<dbReference type="InterPro" id="IPR015421">
    <property type="entry name" value="PyrdxlP-dep_Trfase_major"/>
</dbReference>
<dbReference type="CDD" id="cd00616">
    <property type="entry name" value="AHBA_syn"/>
    <property type="match status" value="1"/>
</dbReference>
<dbReference type="NCBIfam" id="TIGR03588">
    <property type="entry name" value="PseC"/>
    <property type="match status" value="1"/>
</dbReference>
<reference evidence="4" key="1">
    <citation type="submission" date="2021-10" db="EMBL/GenBank/DDBJ databases">
        <title>Anaerobic single-cell dispensing facilitates the cultivation of human gut bacteria.</title>
        <authorList>
            <person name="Afrizal A."/>
        </authorList>
    </citation>
    <scope>NUCLEOTIDE SEQUENCE</scope>
    <source>
        <strain evidence="4">CLA-AA-H204</strain>
    </source>
</reference>
<feature type="active site" description="Proton acceptor" evidence="1">
    <location>
        <position position="180"/>
    </location>
</feature>
<evidence type="ECO:0000256" key="2">
    <source>
        <dbReference type="PIRSR" id="PIRSR000390-2"/>
    </source>
</evidence>
<name>A0AAW4WKM5_9FIRM</name>
<keyword evidence="4" id="KW-0032">Aminotransferase</keyword>
<evidence type="ECO:0000256" key="1">
    <source>
        <dbReference type="PIRSR" id="PIRSR000390-1"/>
    </source>
</evidence>
<dbReference type="AlphaFoldDB" id="A0AAW4WKM5"/>
<dbReference type="PANTHER" id="PTHR30244:SF34">
    <property type="entry name" value="DTDP-4-AMINO-4,6-DIDEOXYGALACTOSE TRANSAMINASE"/>
    <property type="match status" value="1"/>
</dbReference>
<dbReference type="EC" id="2.6.1.92" evidence="4"/>